<evidence type="ECO:0000313" key="2">
    <source>
        <dbReference type="EMBL" id="MCC3269486.1"/>
    </source>
</evidence>
<dbReference type="AlphaFoldDB" id="A0A9X1S6U1"/>
<proteinExistence type="predicted"/>
<feature type="transmembrane region" description="Helical" evidence="1">
    <location>
        <begin position="102"/>
        <end position="126"/>
    </location>
</feature>
<feature type="transmembrane region" description="Helical" evidence="1">
    <location>
        <begin position="61"/>
        <end position="82"/>
    </location>
</feature>
<evidence type="ECO:0000313" key="3">
    <source>
        <dbReference type="Proteomes" id="UP001139264"/>
    </source>
</evidence>
<organism evidence="2 3">
    <name type="scientific">Arthrobacter gengyunqii</name>
    <dbReference type="NCBI Taxonomy" id="2886940"/>
    <lineage>
        <taxon>Bacteria</taxon>
        <taxon>Bacillati</taxon>
        <taxon>Actinomycetota</taxon>
        <taxon>Actinomycetes</taxon>
        <taxon>Micrococcales</taxon>
        <taxon>Micrococcaceae</taxon>
        <taxon>Arthrobacter</taxon>
    </lineage>
</organism>
<dbReference type="EMBL" id="JAJFZP010000006">
    <property type="protein sequence ID" value="MCC3269486.1"/>
    <property type="molecule type" value="Genomic_DNA"/>
</dbReference>
<name>A0A9X1S6U1_9MICC</name>
<protein>
    <submittedName>
        <fullName evidence="2">Uncharacterized protein</fullName>
    </submittedName>
</protein>
<keyword evidence="1" id="KW-0472">Membrane</keyword>
<keyword evidence="1" id="KW-0812">Transmembrane</keyword>
<gene>
    <name evidence="2" type="ORF">LJ751_08915</name>
</gene>
<feature type="transmembrane region" description="Helical" evidence="1">
    <location>
        <begin position="20"/>
        <end position="40"/>
    </location>
</feature>
<accession>A0A9X1S6U1</accession>
<comment type="caution">
    <text evidence="2">The sequence shown here is derived from an EMBL/GenBank/DDBJ whole genome shotgun (WGS) entry which is preliminary data.</text>
</comment>
<evidence type="ECO:0000256" key="1">
    <source>
        <dbReference type="SAM" id="Phobius"/>
    </source>
</evidence>
<keyword evidence="1" id="KW-1133">Transmembrane helix</keyword>
<reference evidence="2" key="1">
    <citation type="submission" date="2021-10" db="EMBL/GenBank/DDBJ databases">
        <title>Novel species in genus Arthrobacter.</title>
        <authorList>
            <person name="Liu Y."/>
        </authorList>
    </citation>
    <scope>NUCLEOTIDE SEQUENCE</scope>
    <source>
        <strain evidence="2">Zg-Y809</strain>
    </source>
</reference>
<dbReference type="RefSeq" id="WP_227907902.1">
    <property type="nucleotide sequence ID" value="NZ_CP095461.1"/>
</dbReference>
<dbReference type="Proteomes" id="UP001139264">
    <property type="component" value="Unassembled WGS sequence"/>
</dbReference>
<sequence>MDTTEPATKAGIKRVEITGFGLAAASGLAIWGASTVLGVPSTDAAGRHVLLHFFGLSRDNICGWIILLSMLGGCVGLAQLAYGLIGRIPKSWIRHTAGWTTFAAAVVASPFVLLTALLVFMIAAGIGDQTRFEAPNGQSVVVTQDGFDGDGVDIYTEHGIFHYVRNRDANELGGFPRVKDRNCELTAAENTLLFTCGTETVTVVP</sequence>